<dbReference type="OrthoDB" id="2971809at2759"/>
<evidence type="ECO:0000313" key="1">
    <source>
        <dbReference type="EMBL" id="OWA54557.1"/>
    </source>
</evidence>
<keyword evidence="2" id="KW-1185">Reference proteome</keyword>
<accession>A0A9X6NIP1</accession>
<gene>
    <name evidence="1" type="ORF">BV898_18957</name>
</gene>
<name>A0A9X6NIP1_HYPEX</name>
<dbReference type="Proteomes" id="UP000192578">
    <property type="component" value="Unassembled WGS sequence"/>
</dbReference>
<dbReference type="AlphaFoldDB" id="A0A9X6NIP1"/>
<sequence>MEQDWTEDATWWTAVLTREPPSALNSKKDMKFWIDLSDRIQANISENGRLSFLQSLRTNFAVPQRSQFLNVLPRHQATPISKTLTSGHHFRVETGRLNGLPKEERNCNHCGVLDNEQRVLFECFLFDDLRTTLCVNEFEYFLPGNSFV</sequence>
<dbReference type="EMBL" id="MTYJ01000423">
    <property type="protein sequence ID" value="OWA54557.1"/>
    <property type="molecule type" value="Genomic_DNA"/>
</dbReference>
<evidence type="ECO:0000313" key="2">
    <source>
        <dbReference type="Proteomes" id="UP000192578"/>
    </source>
</evidence>
<proteinExistence type="predicted"/>
<protein>
    <submittedName>
        <fullName evidence="1">Uncharacterized protein</fullName>
    </submittedName>
</protein>
<comment type="caution">
    <text evidence="1">The sequence shown here is derived from an EMBL/GenBank/DDBJ whole genome shotgun (WGS) entry which is preliminary data.</text>
</comment>
<organism evidence="1 2">
    <name type="scientific">Hypsibius exemplaris</name>
    <name type="common">Freshwater tardigrade</name>
    <dbReference type="NCBI Taxonomy" id="2072580"/>
    <lineage>
        <taxon>Eukaryota</taxon>
        <taxon>Metazoa</taxon>
        <taxon>Ecdysozoa</taxon>
        <taxon>Tardigrada</taxon>
        <taxon>Eutardigrada</taxon>
        <taxon>Parachela</taxon>
        <taxon>Hypsibioidea</taxon>
        <taxon>Hypsibiidae</taxon>
        <taxon>Hypsibius</taxon>
    </lineage>
</organism>
<reference evidence="2" key="1">
    <citation type="submission" date="2017-01" db="EMBL/GenBank/DDBJ databases">
        <title>Comparative genomics of anhydrobiosis in the tardigrade Hypsibius dujardini.</title>
        <authorList>
            <person name="Yoshida Y."/>
            <person name="Koutsovoulos G."/>
            <person name="Laetsch D."/>
            <person name="Stevens L."/>
            <person name="Kumar S."/>
            <person name="Horikawa D."/>
            <person name="Ishino K."/>
            <person name="Komine S."/>
            <person name="Tomita M."/>
            <person name="Blaxter M."/>
            <person name="Arakawa K."/>
        </authorList>
    </citation>
    <scope>NUCLEOTIDE SEQUENCE [LARGE SCALE GENOMIC DNA]</scope>
    <source>
        <strain evidence="2">Z151</strain>
    </source>
</reference>